<evidence type="ECO:0000256" key="2">
    <source>
        <dbReference type="ARBA" id="ARBA00012483"/>
    </source>
</evidence>
<dbReference type="PANTHER" id="PTHR46803">
    <property type="entry name" value="E3 UBIQUITIN-PROTEIN LIGASE CHIP"/>
    <property type="match status" value="1"/>
</dbReference>
<evidence type="ECO:0000256" key="8">
    <source>
        <dbReference type="ARBA" id="ARBA00044543"/>
    </source>
</evidence>
<dbReference type="GO" id="GO:0043161">
    <property type="term" value="P:proteasome-mediated ubiquitin-dependent protein catabolic process"/>
    <property type="evidence" value="ECO:0007669"/>
    <property type="project" value="TreeGrafter"/>
</dbReference>
<accession>A0A131XGW0</accession>
<proteinExistence type="evidence at transcript level"/>
<dbReference type="EMBL" id="GEFH01003261">
    <property type="protein sequence ID" value="JAP65320.1"/>
    <property type="molecule type" value="mRNA"/>
</dbReference>
<dbReference type="AlphaFoldDB" id="A0A131XGW0"/>
<dbReference type="Gene3D" id="1.25.40.10">
    <property type="entry name" value="Tetratricopeptide repeat domain"/>
    <property type="match status" value="1"/>
</dbReference>
<evidence type="ECO:0000256" key="5">
    <source>
        <dbReference type="ARBA" id="ARBA00022786"/>
    </source>
</evidence>
<keyword evidence="5" id="KW-0833">Ubl conjugation pathway</keyword>
<dbReference type="Pfam" id="PF12895">
    <property type="entry name" value="ANAPC3"/>
    <property type="match status" value="1"/>
</dbReference>
<feature type="domain" description="U-box" evidence="10">
    <location>
        <begin position="200"/>
        <end position="274"/>
    </location>
</feature>
<dbReference type="Pfam" id="PF18391">
    <property type="entry name" value="CHIP_TPR_N"/>
    <property type="match status" value="1"/>
</dbReference>
<reference evidence="11" key="1">
    <citation type="journal article" date="2017" name="Ticks Tick Borne Dis.">
        <title>An insight into the sialome of Hyalomma excavatum.</title>
        <authorList>
            <person name="Ribeiro J.M."/>
            <person name="Slovak M."/>
            <person name="Francischetti I.M."/>
        </authorList>
    </citation>
    <scope>NUCLEOTIDE SEQUENCE</scope>
    <source>
        <strain evidence="11">Samish</strain>
        <tissue evidence="11">Salivary glands</tissue>
    </source>
</reference>
<dbReference type="InterPro" id="IPR011990">
    <property type="entry name" value="TPR-like_helical_dom_sf"/>
</dbReference>
<dbReference type="InterPro" id="IPR013083">
    <property type="entry name" value="Znf_RING/FYVE/PHD"/>
</dbReference>
<dbReference type="PROSITE" id="PS50005">
    <property type="entry name" value="TPR"/>
    <property type="match status" value="3"/>
</dbReference>
<dbReference type="PROSITE" id="PS51698">
    <property type="entry name" value="U_BOX"/>
    <property type="match status" value="1"/>
</dbReference>
<dbReference type="Gene3D" id="3.30.40.10">
    <property type="entry name" value="Zinc/RING finger domain, C3HC4 (zinc finger)"/>
    <property type="match status" value="1"/>
</dbReference>
<dbReference type="InterPro" id="IPR019734">
    <property type="entry name" value="TPR_rpt"/>
</dbReference>
<protein>
    <recommendedName>
        <fullName evidence="7">E3 ubiquitin-protein ligase CHIP</fullName>
        <ecNumber evidence="2">2.3.2.27</ecNumber>
    </recommendedName>
    <alternativeName>
        <fullName evidence="8">RING-type E3 ubiquitin transferase CHIP</fullName>
    </alternativeName>
</protein>
<dbReference type="InterPro" id="IPR003613">
    <property type="entry name" value="Ubox_domain"/>
</dbReference>
<dbReference type="GO" id="GO:0061630">
    <property type="term" value="F:ubiquitin protein ligase activity"/>
    <property type="evidence" value="ECO:0007669"/>
    <property type="project" value="UniProtKB-EC"/>
</dbReference>
<evidence type="ECO:0000256" key="4">
    <source>
        <dbReference type="ARBA" id="ARBA00022737"/>
    </source>
</evidence>
<dbReference type="SMART" id="SM00028">
    <property type="entry name" value="TPR"/>
    <property type="match status" value="3"/>
</dbReference>
<name>A0A131XGW0_9ACAR</name>
<dbReference type="Pfam" id="PF04564">
    <property type="entry name" value="U-box"/>
    <property type="match status" value="1"/>
</dbReference>
<dbReference type="GO" id="GO:0000209">
    <property type="term" value="P:protein polyubiquitination"/>
    <property type="evidence" value="ECO:0007669"/>
    <property type="project" value="TreeGrafter"/>
</dbReference>
<evidence type="ECO:0000256" key="3">
    <source>
        <dbReference type="ARBA" id="ARBA00022679"/>
    </source>
</evidence>
<keyword evidence="3" id="KW-0808">Transferase</keyword>
<dbReference type="SUPFAM" id="SSF57850">
    <property type="entry name" value="RING/U-box"/>
    <property type="match status" value="1"/>
</dbReference>
<dbReference type="EC" id="2.3.2.27" evidence="2"/>
<evidence type="ECO:0000259" key="10">
    <source>
        <dbReference type="PROSITE" id="PS51698"/>
    </source>
</evidence>
<keyword evidence="6 9" id="KW-0802">TPR repeat</keyword>
<dbReference type="PANTHER" id="PTHR46803:SF2">
    <property type="entry name" value="E3 UBIQUITIN-PROTEIN LIGASE CHIP"/>
    <property type="match status" value="1"/>
</dbReference>
<comment type="catalytic activity">
    <reaction evidence="1">
        <text>S-ubiquitinyl-[E2 ubiquitin-conjugating enzyme]-L-cysteine + [acceptor protein]-L-lysine = [E2 ubiquitin-conjugating enzyme]-L-cysteine + N(6)-ubiquitinyl-[acceptor protein]-L-lysine.</text>
        <dbReference type="EC" id="2.3.2.27"/>
    </reaction>
</comment>
<feature type="repeat" description="TPR" evidence="9">
    <location>
        <begin position="41"/>
        <end position="74"/>
    </location>
</feature>
<evidence type="ECO:0000313" key="11">
    <source>
        <dbReference type="EMBL" id="JAP65320.1"/>
    </source>
</evidence>
<dbReference type="InterPro" id="IPR045202">
    <property type="entry name" value="CHIP_RING-Ubox"/>
</dbReference>
<evidence type="ECO:0000256" key="7">
    <source>
        <dbReference type="ARBA" id="ARBA00044534"/>
    </source>
</evidence>
<sequence>MKDTMTAVELKDLGNKLFTARKYEDAISCYSKAIIKSPSTATYFTNRALCYLKLQQWELACQDCRRALDLDPSSVKGHFFLGQALQEMDNYDEAVKYLQRANDLAREQKLNFGDDIACQLRLARKRRWQLIEEKRLQQEIELQTYLNQLILLDKQKRVQEMKMVGTRQGDIERVEVALDKYMSELNNIFAKVDEKRRKREVPDYLCGKISFEIMREPVITPSGITYDRRDIEEHLQRVGHFDPVTRTPLTQDQLIPNLAMKEVVDAFLAENEWALDY</sequence>
<dbReference type="SMART" id="SM00504">
    <property type="entry name" value="Ubox"/>
    <property type="match status" value="1"/>
</dbReference>
<dbReference type="GO" id="GO:0030018">
    <property type="term" value="C:Z disc"/>
    <property type="evidence" value="ECO:0007669"/>
    <property type="project" value="TreeGrafter"/>
</dbReference>
<organism evidence="11">
    <name type="scientific">Hyalomma excavatum</name>
    <dbReference type="NCBI Taxonomy" id="257692"/>
    <lineage>
        <taxon>Eukaryota</taxon>
        <taxon>Metazoa</taxon>
        <taxon>Ecdysozoa</taxon>
        <taxon>Arthropoda</taxon>
        <taxon>Chelicerata</taxon>
        <taxon>Arachnida</taxon>
        <taxon>Acari</taxon>
        <taxon>Parasitiformes</taxon>
        <taxon>Ixodida</taxon>
        <taxon>Ixodoidea</taxon>
        <taxon>Ixodidae</taxon>
        <taxon>Hyalomminae</taxon>
        <taxon>Hyalomma</taxon>
    </lineage>
</organism>
<dbReference type="SUPFAM" id="SSF48452">
    <property type="entry name" value="TPR-like"/>
    <property type="match status" value="1"/>
</dbReference>
<dbReference type="Gene3D" id="6.10.140.2020">
    <property type="match status" value="1"/>
</dbReference>
<keyword evidence="4" id="KW-0677">Repeat</keyword>
<evidence type="ECO:0000256" key="6">
    <source>
        <dbReference type="ARBA" id="ARBA00022803"/>
    </source>
</evidence>
<dbReference type="GO" id="GO:0045862">
    <property type="term" value="P:positive regulation of proteolysis"/>
    <property type="evidence" value="ECO:0007669"/>
    <property type="project" value="TreeGrafter"/>
</dbReference>
<feature type="repeat" description="TPR" evidence="9">
    <location>
        <begin position="75"/>
        <end position="108"/>
    </location>
</feature>
<evidence type="ECO:0000256" key="1">
    <source>
        <dbReference type="ARBA" id="ARBA00000900"/>
    </source>
</evidence>
<evidence type="ECO:0000256" key="9">
    <source>
        <dbReference type="PROSITE-ProRule" id="PRU00339"/>
    </source>
</evidence>
<dbReference type="GO" id="GO:0051087">
    <property type="term" value="F:protein-folding chaperone binding"/>
    <property type="evidence" value="ECO:0007669"/>
    <property type="project" value="TreeGrafter"/>
</dbReference>
<dbReference type="GO" id="GO:0006515">
    <property type="term" value="P:protein quality control for misfolded or incompletely synthesized proteins"/>
    <property type="evidence" value="ECO:0007669"/>
    <property type="project" value="TreeGrafter"/>
</dbReference>
<dbReference type="GO" id="GO:0071218">
    <property type="term" value="P:cellular response to misfolded protein"/>
    <property type="evidence" value="ECO:0007669"/>
    <property type="project" value="TreeGrafter"/>
</dbReference>
<dbReference type="FunFam" id="3.30.40.10:FF:000124">
    <property type="entry name" value="STIP1 homology and U box-containing protein 1"/>
    <property type="match status" value="1"/>
</dbReference>
<dbReference type="CDD" id="cd16654">
    <property type="entry name" value="RING-Ubox_CHIP"/>
    <property type="match status" value="1"/>
</dbReference>
<feature type="repeat" description="TPR" evidence="9">
    <location>
        <begin position="7"/>
        <end position="40"/>
    </location>
</feature>
<dbReference type="InterPro" id="IPR041312">
    <property type="entry name" value="CHIP_TPR_N"/>
</dbReference>